<evidence type="ECO:0000313" key="8">
    <source>
        <dbReference type="Proteomes" id="UP000314982"/>
    </source>
</evidence>
<dbReference type="AlphaFoldDB" id="A0A4W5KNB9"/>
<reference evidence="7" key="3">
    <citation type="submission" date="2025-09" db="UniProtKB">
        <authorList>
            <consortium name="Ensembl"/>
        </authorList>
    </citation>
    <scope>IDENTIFICATION</scope>
</reference>
<accession>A0A4W5KNB9</accession>
<evidence type="ECO:0000256" key="1">
    <source>
        <dbReference type="ARBA" id="ARBA00022723"/>
    </source>
</evidence>
<name>A0A4W5KNB9_9TELE</name>
<feature type="zinc finger region" description="C3H1-type" evidence="4">
    <location>
        <begin position="52"/>
        <end position="79"/>
    </location>
</feature>
<dbReference type="Proteomes" id="UP000314982">
    <property type="component" value="Unassembled WGS sequence"/>
</dbReference>
<evidence type="ECO:0000256" key="3">
    <source>
        <dbReference type="ARBA" id="ARBA00022833"/>
    </source>
</evidence>
<dbReference type="Ensembl" id="ENSHHUT00000012271.1">
    <property type="protein sequence ID" value="ENSHHUP00000011900.1"/>
    <property type="gene ID" value="ENSHHUG00000007265.1"/>
</dbReference>
<sequence>MGMELESTRLVIRYPDRWMQRTPPSPQRTNPRGLNTSSASQYASTGTRRMAPINGDKCFFWRTTGCFYGDKCRFKHKPDQRGRDRKPCQP</sequence>
<keyword evidence="1 4" id="KW-0479">Metal-binding</keyword>
<evidence type="ECO:0000256" key="4">
    <source>
        <dbReference type="PROSITE-ProRule" id="PRU00723"/>
    </source>
</evidence>
<dbReference type="SUPFAM" id="SSF90229">
    <property type="entry name" value="CCCH zinc finger"/>
    <property type="match status" value="1"/>
</dbReference>
<evidence type="ECO:0000259" key="6">
    <source>
        <dbReference type="PROSITE" id="PS50103"/>
    </source>
</evidence>
<evidence type="ECO:0000256" key="2">
    <source>
        <dbReference type="ARBA" id="ARBA00022771"/>
    </source>
</evidence>
<organism evidence="7 8">
    <name type="scientific">Hucho hucho</name>
    <name type="common">huchen</name>
    <dbReference type="NCBI Taxonomy" id="62062"/>
    <lineage>
        <taxon>Eukaryota</taxon>
        <taxon>Metazoa</taxon>
        <taxon>Chordata</taxon>
        <taxon>Craniata</taxon>
        <taxon>Vertebrata</taxon>
        <taxon>Euteleostomi</taxon>
        <taxon>Actinopterygii</taxon>
        <taxon>Neopterygii</taxon>
        <taxon>Teleostei</taxon>
        <taxon>Protacanthopterygii</taxon>
        <taxon>Salmoniformes</taxon>
        <taxon>Salmonidae</taxon>
        <taxon>Salmoninae</taxon>
        <taxon>Hucho</taxon>
    </lineage>
</organism>
<keyword evidence="3 4" id="KW-0862">Zinc</keyword>
<evidence type="ECO:0000256" key="5">
    <source>
        <dbReference type="SAM" id="MobiDB-lite"/>
    </source>
</evidence>
<feature type="domain" description="C3H1-type" evidence="6">
    <location>
        <begin position="52"/>
        <end position="79"/>
    </location>
</feature>
<proteinExistence type="predicted"/>
<dbReference type="STRING" id="62062.ENSHHUP00000011900"/>
<evidence type="ECO:0000313" key="7">
    <source>
        <dbReference type="Ensembl" id="ENSHHUP00000011900.1"/>
    </source>
</evidence>
<dbReference type="GO" id="GO:0008270">
    <property type="term" value="F:zinc ion binding"/>
    <property type="evidence" value="ECO:0007669"/>
    <property type="project" value="UniProtKB-KW"/>
</dbReference>
<dbReference type="PANTHER" id="PTHR47678:SF2">
    <property type="entry name" value="TETRATRICOPEPTIDE REPEAT PROTEIN 31 ISOFORM X1"/>
    <property type="match status" value="1"/>
</dbReference>
<protein>
    <recommendedName>
        <fullName evidence="6">C3H1-type domain-containing protein</fullName>
    </recommendedName>
</protein>
<feature type="compositionally biased region" description="Polar residues" evidence="5">
    <location>
        <begin position="27"/>
        <end position="47"/>
    </location>
</feature>
<reference evidence="7" key="2">
    <citation type="submission" date="2025-08" db="UniProtKB">
        <authorList>
            <consortium name="Ensembl"/>
        </authorList>
    </citation>
    <scope>IDENTIFICATION</scope>
</reference>
<keyword evidence="8" id="KW-1185">Reference proteome</keyword>
<reference evidence="8" key="1">
    <citation type="submission" date="2018-06" db="EMBL/GenBank/DDBJ databases">
        <title>Genome assembly of Danube salmon.</title>
        <authorList>
            <person name="Macqueen D.J."/>
            <person name="Gundappa M.K."/>
        </authorList>
    </citation>
    <scope>NUCLEOTIDE SEQUENCE [LARGE SCALE GENOMIC DNA]</scope>
</reference>
<dbReference type="PROSITE" id="PS50103">
    <property type="entry name" value="ZF_C3H1"/>
    <property type="match status" value="1"/>
</dbReference>
<dbReference type="InterPro" id="IPR000571">
    <property type="entry name" value="Znf_CCCH"/>
</dbReference>
<dbReference type="PANTHER" id="PTHR47678">
    <property type="entry name" value="TETRATRICOPEPTIDE REPEAT PROTEIN 31"/>
    <property type="match status" value="1"/>
</dbReference>
<feature type="region of interest" description="Disordered" evidence="5">
    <location>
        <begin position="17"/>
        <end position="49"/>
    </location>
</feature>
<keyword evidence="2 4" id="KW-0863">Zinc-finger</keyword>
<dbReference type="InterPro" id="IPR036855">
    <property type="entry name" value="Znf_CCCH_sf"/>
</dbReference>